<reference evidence="3" key="1">
    <citation type="journal article" date="2018" name="Nat. Microbiol.">
        <title>Leveraging single-cell genomics to expand the fungal tree of life.</title>
        <authorList>
            <person name="Ahrendt S.R."/>
            <person name="Quandt C.A."/>
            <person name="Ciobanu D."/>
            <person name="Clum A."/>
            <person name="Salamov A."/>
            <person name="Andreopoulos B."/>
            <person name="Cheng J.F."/>
            <person name="Woyke T."/>
            <person name="Pelin A."/>
            <person name="Henrissat B."/>
            <person name="Reynolds N.K."/>
            <person name="Benny G.L."/>
            <person name="Smith M.E."/>
            <person name="James T.Y."/>
            <person name="Grigoriev I.V."/>
        </authorList>
    </citation>
    <scope>NUCLEOTIDE SEQUENCE [LARGE SCALE GENOMIC DNA]</scope>
    <source>
        <strain evidence="3">RSA 1356</strain>
    </source>
</reference>
<gene>
    <name evidence="2" type="ORF">THASP1DRAFT_29682</name>
</gene>
<dbReference type="OrthoDB" id="431409at2759"/>
<evidence type="ECO:0000313" key="2">
    <source>
        <dbReference type="EMBL" id="RKP08527.1"/>
    </source>
</evidence>
<evidence type="ECO:0000259" key="1">
    <source>
        <dbReference type="Pfam" id="PF06969"/>
    </source>
</evidence>
<dbReference type="Proteomes" id="UP000271241">
    <property type="component" value="Unassembled WGS sequence"/>
</dbReference>
<protein>
    <recommendedName>
        <fullName evidence="1">HemN C-terminal domain-containing protein</fullName>
    </recommendedName>
</protein>
<feature type="domain" description="HemN C-terminal" evidence="1">
    <location>
        <begin position="11"/>
        <end position="58"/>
    </location>
</feature>
<dbReference type="EMBL" id="KZ992594">
    <property type="protein sequence ID" value="RKP08527.1"/>
    <property type="molecule type" value="Genomic_DNA"/>
</dbReference>
<name>A0A4P9XR29_9FUNG</name>
<dbReference type="AlphaFoldDB" id="A0A4P9XR29"/>
<proteinExistence type="predicted"/>
<accession>A0A4P9XR29</accession>
<organism evidence="2 3">
    <name type="scientific">Thamnocephalis sphaerospora</name>
    <dbReference type="NCBI Taxonomy" id="78915"/>
    <lineage>
        <taxon>Eukaryota</taxon>
        <taxon>Fungi</taxon>
        <taxon>Fungi incertae sedis</taxon>
        <taxon>Zoopagomycota</taxon>
        <taxon>Zoopagomycotina</taxon>
        <taxon>Zoopagomycetes</taxon>
        <taxon>Zoopagales</taxon>
        <taxon>Sigmoideomycetaceae</taxon>
        <taxon>Thamnocephalis</taxon>
    </lineage>
</organism>
<keyword evidence="3" id="KW-1185">Reference proteome</keyword>
<dbReference type="InterPro" id="IPR010723">
    <property type="entry name" value="HemN_C"/>
</dbReference>
<evidence type="ECO:0000313" key="3">
    <source>
        <dbReference type="Proteomes" id="UP000271241"/>
    </source>
</evidence>
<dbReference type="Pfam" id="PF06969">
    <property type="entry name" value="HemN_C"/>
    <property type="match status" value="1"/>
</dbReference>
<sequence>MRKAVPLLSSEYAQELIVLGMRMKDGIESRQFLKHTGAHLREHLNMEEVERLSDAGYLLWQQEIPSAHAVIPEHSTLALQPTEKGLAVIDSVLDHILA</sequence>